<evidence type="ECO:0000256" key="2">
    <source>
        <dbReference type="ARBA" id="ARBA00009085"/>
    </source>
</evidence>
<proteinExistence type="inferred from homology"/>
<evidence type="ECO:0000256" key="5">
    <source>
        <dbReference type="ARBA" id="ARBA00022786"/>
    </source>
</evidence>
<gene>
    <name evidence="10" type="ORF">GLOIN_2v1483469</name>
</gene>
<keyword evidence="11" id="KW-1185">Reference proteome</keyword>
<evidence type="ECO:0000259" key="8">
    <source>
        <dbReference type="Pfam" id="PF12436"/>
    </source>
</evidence>
<dbReference type="EMBL" id="AUPC02000227">
    <property type="protein sequence ID" value="POG64931.1"/>
    <property type="molecule type" value="Genomic_DNA"/>
</dbReference>
<evidence type="ECO:0000259" key="9">
    <source>
        <dbReference type="Pfam" id="PF14533"/>
    </source>
</evidence>
<comment type="catalytic activity">
    <reaction evidence="1">
        <text>Thiol-dependent hydrolysis of ester, thioester, amide, peptide and isopeptide bonds formed by the C-terminal Gly of ubiquitin (a 76-residue protein attached to proteins as an intracellular targeting signal).</text>
        <dbReference type="EC" id="3.4.19.12"/>
    </reaction>
</comment>
<dbReference type="Proteomes" id="UP000018888">
    <property type="component" value="Unassembled WGS sequence"/>
</dbReference>
<dbReference type="AlphaFoldDB" id="A0A2P4PHS1"/>
<dbReference type="Pfam" id="PF12436">
    <property type="entry name" value="USP7_ICP0_bdg"/>
    <property type="match status" value="1"/>
</dbReference>
<sequence length="318" mass="36607">MYFNNEQDLLFKAAYDSEDLGKGLQIKAQDEIIGKDGSFNKPGYRMTSNIIAHPPSEDEQFEDAVMSPTVSTVSNNEVVEKFSQLNSDFSNRINEIKVNTIKGVIFGNSPPVFYLQLKRLFANSGEAHEGHYFVSINLEKDRKWPKLKYHRPEPGFDLVLGKKWTYEQVAGAVATRLNDPLKLRFTIEHLASGTPKNVIKRTINQTLSEMISIAYGTPIVYVLFYEMLETSIVLEAKKFFKVYWLANTVKKRKIIDIRLQKNTIISKHIEEISNKVTLSSPNSRIMLFEVYHNKIQKEYTESEPIMMILKIREIICRG</sequence>
<dbReference type="EC" id="3.4.19.12" evidence="3"/>
<evidence type="ECO:0000256" key="4">
    <source>
        <dbReference type="ARBA" id="ARBA00022670"/>
    </source>
</evidence>
<keyword evidence="5" id="KW-0833">Ubl conjugation pathway</keyword>
<accession>A0A2P4PHS1</accession>
<dbReference type="InterPro" id="IPR029346">
    <property type="entry name" value="USP_C"/>
</dbReference>
<feature type="domain" description="Ubiquitin carboxyl-terminal hydrolase C-terminal" evidence="9">
    <location>
        <begin position="223"/>
        <end position="314"/>
    </location>
</feature>
<keyword evidence="6" id="KW-0378">Hydrolase</keyword>
<feature type="domain" description="Ubiquitin carboxyl-terminal hydrolase 7 ICP0-binding" evidence="8">
    <location>
        <begin position="152"/>
        <end position="211"/>
    </location>
</feature>
<evidence type="ECO:0000256" key="6">
    <source>
        <dbReference type="ARBA" id="ARBA00022801"/>
    </source>
</evidence>
<dbReference type="Pfam" id="PF14533">
    <property type="entry name" value="USP7_C2"/>
    <property type="match status" value="1"/>
</dbReference>
<keyword evidence="4" id="KW-0645">Protease</keyword>
<evidence type="ECO:0000256" key="1">
    <source>
        <dbReference type="ARBA" id="ARBA00000707"/>
    </source>
</evidence>
<protein>
    <recommendedName>
        <fullName evidence="3">ubiquitinyl hydrolase 1</fullName>
        <ecNumber evidence="3">3.4.19.12</ecNumber>
    </recommendedName>
</protein>
<comment type="similarity">
    <text evidence="2">Belongs to the peptidase C19 family.</text>
</comment>
<reference evidence="10 11" key="2">
    <citation type="journal article" date="2018" name="New Phytol.">
        <title>High intraspecific genome diversity in the model arbuscular mycorrhizal symbiont Rhizophagus irregularis.</title>
        <authorList>
            <person name="Chen E.C.H."/>
            <person name="Morin E."/>
            <person name="Beaudet D."/>
            <person name="Noel J."/>
            <person name="Yildirir G."/>
            <person name="Ndikumana S."/>
            <person name="Charron P."/>
            <person name="St-Onge C."/>
            <person name="Giorgi J."/>
            <person name="Kruger M."/>
            <person name="Marton T."/>
            <person name="Ropars J."/>
            <person name="Grigoriev I.V."/>
            <person name="Hainaut M."/>
            <person name="Henrissat B."/>
            <person name="Roux C."/>
            <person name="Martin F."/>
            <person name="Corradi N."/>
        </authorList>
    </citation>
    <scope>NUCLEOTIDE SEQUENCE [LARGE SCALE GENOMIC DNA]</scope>
    <source>
        <strain evidence="10 11">DAOM 197198</strain>
    </source>
</reference>
<keyword evidence="7" id="KW-0788">Thiol protease</keyword>
<dbReference type="VEuPathDB" id="FungiDB:RhiirFUN_005905"/>
<evidence type="ECO:0000256" key="3">
    <source>
        <dbReference type="ARBA" id="ARBA00012759"/>
    </source>
</evidence>
<dbReference type="GO" id="GO:0004843">
    <property type="term" value="F:cysteine-type deubiquitinase activity"/>
    <property type="evidence" value="ECO:0007669"/>
    <property type="project" value="UniProtKB-EC"/>
</dbReference>
<reference evidence="10 11" key="1">
    <citation type="journal article" date="2013" name="Proc. Natl. Acad. Sci. U.S.A.">
        <title>Genome of an arbuscular mycorrhizal fungus provides insight into the oldest plant symbiosis.</title>
        <authorList>
            <person name="Tisserant E."/>
            <person name="Malbreil M."/>
            <person name="Kuo A."/>
            <person name="Kohler A."/>
            <person name="Symeonidi A."/>
            <person name="Balestrini R."/>
            <person name="Charron P."/>
            <person name="Duensing N."/>
            <person name="Frei Dit Frey N."/>
            <person name="Gianinazzi-Pearson V."/>
            <person name="Gilbert L.B."/>
            <person name="Handa Y."/>
            <person name="Herr J.R."/>
            <person name="Hijri M."/>
            <person name="Koul R."/>
            <person name="Kawaguchi M."/>
            <person name="Krajinski F."/>
            <person name="Lammers P.J."/>
            <person name="Masclaux F.G."/>
            <person name="Murat C."/>
            <person name="Morin E."/>
            <person name="Ndikumana S."/>
            <person name="Pagni M."/>
            <person name="Petitpierre D."/>
            <person name="Requena N."/>
            <person name="Rosikiewicz P."/>
            <person name="Riley R."/>
            <person name="Saito K."/>
            <person name="San Clemente H."/>
            <person name="Shapiro H."/>
            <person name="van Tuinen D."/>
            <person name="Becard G."/>
            <person name="Bonfante P."/>
            <person name="Paszkowski U."/>
            <person name="Shachar-Hill Y.Y."/>
            <person name="Tuskan G.A."/>
            <person name="Young P.W."/>
            <person name="Sanders I.R."/>
            <person name="Henrissat B."/>
            <person name="Rensing S.A."/>
            <person name="Grigoriev I.V."/>
            <person name="Corradi N."/>
            <person name="Roux C."/>
            <person name="Martin F."/>
        </authorList>
    </citation>
    <scope>NUCLEOTIDE SEQUENCE [LARGE SCALE GENOMIC DNA]</scope>
    <source>
        <strain evidence="10 11">DAOM 197198</strain>
    </source>
</reference>
<organism evidence="10 11">
    <name type="scientific">Rhizophagus irregularis (strain DAOM 181602 / DAOM 197198 / MUCL 43194)</name>
    <name type="common">Arbuscular mycorrhizal fungus</name>
    <name type="synonym">Glomus intraradices</name>
    <dbReference type="NCBI Taxonomy" id="747089"/>
    <lineage>
        <taxon>Eukaryota</taxon>
        <taxon>Fungi</taxon>
        <taxon>Fungi incertae sedis</taxon>
        <taxon>Mucoromycota</taxon>
        <taxon>Glomeromycotina</taxon>
        <taxon>Glomeromycetes</taxon>
        <taxon>Glomerales</taxon>
        <taxon>Glomeraceae</taxon>
        <taxon>Rhizophagus</taxon>
    </lineage>
</organism>
<dbReference type="Gene3D" id="3.10.20.90">
    <property type="entry name" value="Phosphatidylinositol 3-kinase Catalytic Subunit, Chain A, domain 1"/>
    <property type="match status" value="1"/>
</dbReference>
<dbReference type="VEuPathDB" id="FungiDB:RhiirFUN_005906"/>
<name>A0A2P4PHS1_RHIID</name>
<evidence type="ECO:0000313" key="10">
    <source>
        <dbReference type="EMBL" id="POG64931.1"/>
    </source>
</evidence>
<comment type="caution">
    <text evidence="10">The sequence shown here is derived from an EMBL/GenBank/DDBJ whole genome shotgun (WGS) entry which is preliminary data.</text>
</comment>
<dbReference type="InterPro" id="IPR024729">
    <property type="entry name" value="USP7_ICP0-binding_dom"/>
</dbReference>
<evidence type="ECO:0000256" key="7">
    <source>
        <dbReference type="ARBA" id="ARBA00022807"/>
    </source>
</evidence>
<dbReference type="GO" id="GO:0006508">
    <property type="term" value="P:proteolysis"/>
    <property type="evidence" value="ECO:0007669"/>
    <property type="project" value="UniProtKB-KW"/>
</dbReference>
<evidence type="ECO:0000313" key="11">
    <source>
        <dbReference type="Proteomes" id="UP000018888"/>
    </source>
</evidence>